<evidence type="ECO:0000256" key="3">
    <source>
        <dbReference type="SAM" id="MobiDB-lite"/>
    </source>
</evidence>
<dbReference type="Proteomes" id="UP000676649">
    <property type="component" value="Chromosome"/>
</dbReference>
<dbReference type="Gene3D" id="1.10.287.110">
    <property type="entry name" value="DnaJ domain"/>
    <property type="match status" value="1"/>
</dbReference>
<accession>A0A975MPG3</accession>
<keyword evidence="2" id="KW-0175">Coiled coil</keyword>
<reference evidence="4" key="1">
    <citation type="submission" date="2021-04" db="EMBL/GenBank/DDBJ databases">
        <title>Draft genome sequence data of methanotrophic Methylovulum sp. strain S1L and Methylomonas sp. strain S2AM isolated from boreal lake water columns.</title>
        <authorList>
            <person name="Rissanen A.J."/>
            <person name="Mangayil R."/>
            <person name="Svenning M.M."/>
            <person name="Khanongnuch R."/>
        </authorList>
    </citation>
    <scope>NUCLEOTIDE SEQUENCE</scope>
    <source>
        <strain evidence="4">S2AM</strain>
    </source>
</reference>
<sequence length="372" mass="43307">MTFAKQAPIKIKQAAAKTAQSKAQKLFNTLIGKIAAQKAALQDWQAFIPDYNRIVSSEYEQVRDSYNQKRLEIVMILDQAYQNKLFKKLDKQKISHIVVEITADLLEHDDNPEIKALHDKYSDVDFDEMLQESDEFAAQVLKNMAQDMYGVDLGDELDASSPEKIRETLEKLQAEAEQGGAHTAKPSKQKARQEQEQQNLKLSIRDIYRKLSSVLHPDREQDEQERERKTVIMQRVNAAYAKKDLLGLLELQIEVAQIDQHHLNNIGEDKLKSFNKILKQQLAELEQEVEQISVPFKMQLQLPPYAGLTPQQLLQYLRRDIAQLQRDVRTLTKDISVFQDPNHLKRWLKTYRIPVQPEIDDLFMDDLFRENW</sequence>
<proteinExistence type="predicted"/>
<evidence type="ECO:0000256" key="2">
    <source>
        <dbReference type="SAM" id="Coils"/>
    </source>
</evidence>
<dbReference type="SUPFAM" id="SSF46565">
    <property type="entry name" value="Chaperone J-domain"/>
    <property type="match status" value="1"/>
</dbReference>
<feature type="coiled-coil region" evidence="2">
    <location>
        <begin position="268"/>
        <end position="334"/>
    </location>
</feature>
<evidence type="ECO:0000313" key="5">
    <source>
        <dbReference type="Proteomes" id="UP000676649"/>
    </source>
</evidence>
<keyword evidence="1" id="KW-0143">Chaperone</keyword>
<name>A0A975MPG3_9GAMM</name>
<feature type="region of interest" description="Disordered" evidence="3">
    <location>
        <begin position="174"/>
        <end position="196"/>
    </location>
</feature>
<dbReference type="AlphaFoldDB" id="A0A975MPG3"/>
<dbReference type="KEGG" id="mpad:KEF85_03515"/>
<dbReference type="EMBL" id="CP073754">
    <property type="protein sequence ID" value="QWF71562.1"/>
    <property type="molecule type" value="Genomic_DNA"/>
</dbReference>
<dbReference type="InterPro" id="IPR036869">
    <property type="entry name" value="J_dom_sf"/>
</dbReference>
<protein>
    <recommendedName>
        <fullName evidence="6">Molecular chaperone DnaJ</fullName>
    </recommendedName>
</protein>
<evidence type="ECO:0000313" key="4">
    <source>
        <dbReference type="EMBL" id="QWF71562.1"/>
    </source>
</evidence>
<dbReference type="RefSeq" id="WP_215583344.1">
    <property type="nucleotide sequence ID" value="NZ_CP073754.1"/>
</dbReference>
<gene>
    <name evidence="4" type="ORF">KEF85_03515</name>
</gene>
<evidence type="ECO:0008006" key="6">
    <source>
        <dbReference type="Google" id="ProtNLM"/>
    </source>
</evidence>
<evidence type="ECO:0000256" key="1">
    <source>
        <dbReference type="ARBA" id="ARBA00023186"/>
    </source>
</evidence>
<keyword evidence="5" id="KW-1185">Reference proteome</keyword>
<organism evidence="4 5">
    <name type="scientific">Methylomonas paludis</name>
    <dbReference type="NCBI Taxonomy" id="1173101"/>
    <lineage>
        <taxon>Bacteria</taxon>
        <taxon>Pseudomonadati</taxon>
        <taxon>Pseudomonadota</taxon>
        <taxon>Gammaproteobacteria</taxon>
        <taxon>Methylococcales</taxon>
        <taxon>Methylococcaceae</taxon>
        <taxon>Methylomonas</taxon>
    </lineage>
</organism>